<dbReference type="Gene3D" id="2.10.25.10">
    <property type="entry name" value="Laminin"/>
    <property type="match status" value="3"/>
</dbReference>
<feature type="domain" description="EGF-like" evidence="10">
    <location>
        <begin position="317"/>
        <end position="354"/>
    </location>
</feature>
<dbReference type="SMART" id="SM00181">
    <property type="entry name" value="EGF"/>
    <property type="match status" value="3"/>
</dbReference>
<feature type="binding site" evidence="7">
    <location>
        <position position="495"/>
    </location>
    <ligand>
        <name>ATP</name>
        <dbReference type="ChEBI" id="CHEBI:30616"/>
    </ligand>
</feature>
<dbReference type="SUPFAM" id="SSF57196">
    <property type="entry name" value="EGF/Laminin"/>
    <property type="match status" value="2"/>
</dbReference>
<organism evidence="11 12">
    <name type="scientific">Sorghum bicolor</name>
    <name type="common">Sorghum</name>
    <name type="synonym">Sorghum vulgare</name>
    <dbReference type="NCBI Taxonomy" id="4558"/>
    <lineage>
        <taxon>Eukaryota</taxon>
        <taxon>Viridiplantae</taxon>
        <taxon>Streptophyta</taxon>
        <taxon>Embryophyta</taxon>
        <taxon>Tracheophyta</taxon>
        <taxon>Spermatophyta</taxon>
        <taxon>Magnoliopsida</taxon>
        <taxon>Liliopsida</taxon>
        <taxon>Poales</taxon>
        <taxon>Poaceae</taxon>
        <taxon>PACMAD clade</taxon>
        <taxon>Panicoideae</taxon>
        <taxon>Andropogonodae</taxon>
        <taxon>Andropogoneae</taxon>
        <taxon>Sorghinae</taxon>
        <taxon>Sorghum</taxon>
    </lineage>
</organism>
<proteinExistence type="predicted"/>
<keyword evidence="4" id="KW-0677">Repeat</keyword>
<keyword evidence="3 9" id="KW-0732">Signal</keyword>
<dbReference type="PANTHER" id="PTHR33491">
    <property type="entry name" value="OSJNBA0016N04.9 PROTEIN"/>
    <property type="match status" value="1"/>
</dbReference>
<feature type="signal peptide" evidence="9">
    <location>
        <begin position="1"/>
        <end position="27"/>
    </location>
</feature>
<evidence type="ECO:0000313" key="12">
    <source>
        <dbReference type="Proteomes" id="UP000000768"/>
    </source>
</evidence>
<dbReference type="InterPro" id="IPR025287">
    <property type="entry name" value="WAK_GUB"/>
</dbReference>
<evidence type="ECO:0000256" key="5">
    <source>
        <dbReference type="ARBA" id="ARBA00023157"/>
    </source>
</evidence>
<name>A0A1Z5RB39_SORBI</name>
<feature type="transmembrane region" description="Helical" evidence="8">
    <location>
        <begin position="411"/>
        <end position="434"/>
    </location>
</feature>
<evidence type="ECO:0000256" key="4">
    <source>
        <dbReference type="ARBA" id="ARBA00022737"/>
    </source>
</evidence>
<dbReference type="PROSITE" id="PS50026">
    <property type="entry name" value="EGF_3"/>
    <property type="match status" value="1"/>
</dbReference>
<dbReference type="InterPro" id="IPR049883">
    <property type="entry name" value="NOTCH1_EGF-like"/>
</dbReference>
<dbReference type="Pfam" id="PF07645">
    <property type="entry name" value="EGF_CA"/>
    <property type="match status" value="2"/>
</dbReference>
<dbReference type="InterPro" id="IPR001881">
    <property type="entry name" value="EGF-like_Ca-bd_dom"/>
</dbReference>
<keyword evidence="2 6" id="KW-0245">EGF-like domain</keyword>
<evidence type="ECO:0000256" key="1">
    <source>
        <dbReference type="ARBA" id="ARBA00004167"/>
    </source>
</evidence>
<dbReference type="Proteomes" id="UP000000768">
    <property type="component" value="Chromosome 7"/>
</dbReference>
<gene>
    <name evidence="11" type="ORF">SORBI_3007G215800</name>
</gene>
<keyword evidence="8" id="KW-0472">Membrane</keyword>
<comment type="caution">
    <text evidence="6">Lacks conserved residue(s) required for the propagation of feature annotation.</text>
</comment>
<dbReference type="InterPro" id="IPR011009">
    <property type="entry name" value="Kinase-like_dom_sf"/>
</dbReference>
<dbReference type="FunFam" id="2.10.25.10:FF:000002">
    <property type="entry name" value="Latent-transforming growth factor beta-binding protein 3"/>
    <property type="match status" value="1"/>
</dbReference>
<dbReference type="Gramene" id="OQU80972">
    <property type="protein sequence ID" value="OQU80972"/>
    <property type="gene ID" value="SORBI_3007G215800"/>
</dbReference>
<evidence type="ECO:0000256" key="3">
    <source>
        <dbReference type="ARBA" id="ARBA00022729"/>
    </source>
</evidence>
<dbReference type="GO" id="GO:0005509">
    <property type="term" value="F:calcium ion binding"/>
    <property type="evidence" value="ECO:0007669"/>
    <property type="project" value="InterPro"/>
</dbReference>
<dbReference type="InterPro" id="IPR013032">
    <property type="entry name" value="EGF-like_CS"/>
</dbReference>
<dbReference type="CDD" id="cd00054">
    <property type="entry name" value="EGF_CA"/>
    <property type="match status" value="2"/>
</dbReference>
<dbReference type="Pfam" id="PF12661">
    <property type="entry name" value="hEGF"/>
    <property type="match status" value="1"/>
</dbReference>
<evidence type="ECO:0000256" key="6">
    <source>
        <dbReference type="PROSITE-ProRule" id="PRU00076"/>
    </source>
</evidence>
<sequence length="529" mass="56824">MKVVASEKAVLALAAVLVATLPSGGAAAPAVTTATGLLGSNHCTRSCGNISIPYPFGVEPGCYHAAWFNLTCDDSYQPPKLFLGDGTVQLLHISVENSTVRINSTAVQFQYDARTVFGAWGVANQTWGLGLPETGPYFLSESASMVEAIGCGIQVSIIGPYDNLVSSCSAICPFYRTSEDSVPVYWTSTNGSGSSCTGIGCCQASIALGYSFYTIQSDRIAPLSSLHGPISVHIVDQSYSNWNDKKNNPEVLLATLDWIISRSDSLVCPTNNKTTAPECVSTHSYCRDSSSLVHNGYTCQCAVGYQGNPYVQGGCQDIDECKYPHQYVCYGVCKNTPGSYICQCNTGYTGNVTVPNSCTDIDECKHKEAYSCYGTCQNFLGSFQCQCPEGTYGNSSIKGGCITIKNSFTGFSIGLGVGGGTGLLLLVLGGPYIIRIIKFQKLISHNTDIGQRMIITLRDLEKATDNFDRARIVGGGGHGVVFKGILDLHVVAIKKSKIIVQREIDDFINEVVVLSCWEEALRTPQQYDE</sequence>
<dbReference type="PROSITE" id="PS01187">
    <property type="entry name" value="EGF_CA"/>
    <property type="match status" value="1"/>
</dbReference>
<evidence type="ECO:0000256" key="2">
    <source>
        <dbReference type="ARBA" id="ARBA00022536"/>
    </source>
</evidence>
<evidence type="ECO:0000256" key="8">
    <source>
        <dbReference type="SAM" id="Phobius"/>
    </source>
</evidence>
<protein>
    <recommendedName>
        <fullName evidence="10">EGF-like domain-containing protein</fullName>
    </recommendedName>
</protein>
<dbReference type="STRING" id="4558.A0A1Z5RB39"/>
<dbReference type="InterPro" id="IPR000742">
    <property type="entry name" value="EGF"/>
</dbReference>
<dbReference type="Gene3D" id="3.30.200.20">
    <property type="entry name" value="Phosphorylase Kinase, domain 1"/>
    <property type="match status" value="1"/>
</dbReference>
<keyword evidence="12" id="KW-1185">Reference proteome</keyword>
<evidence type="ECO:0000259" key="10">
    <source>
        <dbReference type="PROSITE" id="PS50026"/>
    </source>
</evidence>
<evidence type="ECO:0000313" key="11">
    <source>
        <dbReference type="EMBL" id="OQU80972.1"/>
    </source>
</evidence>
<dbReference type="PROSITE" id="PS00107">
    <property type="entry name" value="PROTEIN_KINASE_ATP"/>
    <property type="match status" value="1"/>
</dbReference>
<dbReference type="SMART" id="SM00179">
    <property type="entry name" value="EGF_CA"/>
    <property type="match status" value="2"/>
</dbReference>
<dbReference type="InParanoid" id="A0A1Z5RB39"/>
<reference evidence="12" key="2">
    <citation type="journal article" date="2018" name="Plant J.">
        <title>The Sorghum bicolor reference genome: improved assembly, gene annotations, a transcriptome atlas, and signatures of genome organization.</title>
        <authorList>
            <person name="McCormick R.F."/>
            <person name="Truong S.K."/>
            <person name="Sreedasyam A."/>
            <person name="Jenkins J."/>
            <person name="Shu S."/>
            <person name="Sims D."/>
            <person name="Kennedy M."/>
            <person name="Amirebrahimi M."/>
            <person name="Weers B.D."/>
            <person name="McKinley B."/>
            <person name="Mattison A."/>
            <person name="Morishige D.T."/>
            <person name="Grimwood J."/>
            <person name="Schmutz J."/>
            <person name="Mullet J.E."/>
        </authorList>
    </citation>
    <scope>NUCLEOTIDE SEQUENCE [LARGE SCALE GENOMIC DNA]</scope>
    <source>
        <strain evidence="12">cv. BTx623</strain>
    </source>
</reference>
<keyword evidence="7" id="KW-0067">ATP-binding</keyword>
<dbReference type="EMBL" id="CM000766">
    <property type="protein sequence ID" value="OQU80972.1"/>
    <property type="molecule type" value="Genomic_DNA"/>
</dbReference>
<feature type="chain" id="PRO_5013165287" description="EGF-like domain-containing protein" evidence="9">
    <location>
        <begin position="28"/>
        <end position="529"/>
    </location>
</feature>
<dbReference type="AlphaFoldDB" id="A0A1Z5RB39"/>
<dbReference type="SUPFAM" id="SSF56112">
    <property type="entry name" value="Protein kinase-like (PK-like)"/>
    <property type="match status" value="1"/>
</dbReference>
<dbReference type="InterPro" id="IPR017441">
    <property type="entry name" value="Protein_kinase_ATP_BS"/>
</dbReference>
<dbReference type="InterPro" id="IPR018097">
    <property type="entry name" value="EGF_Ca-bd_CS"/>
</dbReference>
<keyword evidence="7" id="KW-0547">Nucleotide-binding</keyword>
<comment type="subcellular location">
    <subcellularLocation>
        <location evidence="1">Membrane</location>
        <topology evidence="1">Single-pass membrane protein</topology>
    </subcellularLocation>
</comment>
<keyword evidence="8" id="KW-1133">Transmembrane helix</keyword>
<dbReference type="PROSITE" id="PS00010">
    <property type="entry name" value="ASX_HYDROXYL"/>
    <property type="match status" value="2"/>
</dbReference>
<dbReference type="GO" id="GO:0030247">
    <property type="term" value="F:polysaccharide binding"/>
    <property type="evidence" value="ECO:0007669"/>
    <property type="project" value="InterPro"/>
</dbReference>
<dbReference type="GO" id="GO:0005524">
    <property type="term" value="F:ATP binding"/>
    <property type="evidence" value="ECO:0007669"/>
    <property type="project" value="UniProtKB-UniRule"/>
</dbReference>
<dbReference type="GO" id="GO:0016020">
    <property type="term" value="C:membrane"/>
    <property type="evidence" value="ECO:0007669"/>
    <property type="project" value="UniProtKB-SubCell"/>
</dbReference>
<keyword evidence="5" id="KW-1015">Disulfide bond</keyword>
<keyword evidence="8" id="KW-0812">Transmembrane</keyword>
<evidence type="ECO:0000256" key="9">
    <source>
        <dbReference type="SAM" id="SignalP"/>
    </source>
</evidence>
<evidence type="ECO:0000256" key="7">
    <source>
        <dbReference type="PROSITE-ProRule" id="PRU10141"/>
    </source>
</evidence>
<dbReference type="Pfam" id="PF13947">
    <property type="entry name" value="GUB_WAK_bind"/>
    <property type="match status" value="1"/>
</dbReference>
<dbReference type="InterPro" id="IPR000152">
    <property type="entry name" value="EGF-type_Asp/Asn_hydroxyl_site"/>
</dbReference>
<accession>A0A1Z5RB39</accession>
<reference evidence="11 12" key="1">
    <citation type="journal article" date="2009" name="Nature">
        <title>The Sorghum bicolor genome and the diversification of grasses.</title>
        <authorList>
            <person name="Paterson A.H."/>
            <person name="Bowers J.E."/>
            <person name="Bruggmann R."/>
            <person name="Dubchak I."/>
            <person name="Grimwood J."/>
            <person name="Gundlach H."/>
            <person name="Haberer G."/>
            <person name="Hellsten U."/>
            <person name="Mitros T."/>
            <person name="Poliakov A."/>
            <person name="Schmutz J."/>
            <person name="Spannagl M."/>
            <person name="Tang H."/>
            <person name="Wang X."/>
            <person name="Wicker T."/>
            <person name="Bharti A.K."/>
            <person name="Chapman J."/>
            <person name="Feltus F.A."/>
            <person name="Gowik U."/>
            <person name="Grigoriev I.V."/>
            <person name="Lyons E."/>
            <person name="Maher C.A."/>
            <person name="Martis M."/>
            <person name="Narechania A."/>
            <person name="Otillar R.P."/>
            <person name="Penning B.W."/>
            <person name="Salamov A.A."/>
            <person name="Wang Y."/>
            <person name="Zhang L."/>
            <person name="Carpita N.C."/>
            <person name="Freeling M."/>
            <person name="Gingle A.R."/>
            <person name="Hash C.T."/>
            <person name="Keller B."/>
            <person name="Klein P."/>
            <person name="Kresovich S."/>
            <person name="McCann M.C."/>
            <person name="Ming R."/>
            <person name="Peterson D.G."/>
            <person name="Mehboob-ur-Rahman"/>
            <person name="Ware D."/>
            <person name="Westhoff P."/>
            <person name="Mayer K.F."/>
            <person name="Messing J."/>
            <person name="Rokhsar D.S."/>
        </authorList>
    </citation>
    <scope>NUCLEOTIDE SEQUENCE [LARGE SCALE GENOMIC DNA]</scope>
    <source>
        <strain evidence="12">cv. BTx623</strain>
    </source>
</reference>